<protein>
    <submittedName>
        <fullName evidence="4">RtxA toxin/VgrG1 family protein</fullName>
    </submittedName>
</protein>
<feature type="transmembrane region" description="Helical" evidence="2">
    <location>
        <begin position="169"/>
        <end position="198"/>
    </location>
</feature>
<keyword evidence="2" id="KW-0472">Membrane</keyword>
<keyword evidence="2" id="KW-1133">Transmembrane helix</keyword>
<feature type="compositionally biased region" description="Polar residues" evidence="1">
    <location>
        <begin position="4117"/>
        <end position="4129"/>
    </location>
</feature>
<comment type="caution">
    <text evidence="4">The sequence shown here is derived from an EMBL/GenBank/DDBJ whole genome shotgun (WGS) entry which is preliminary data.</text>
</comment>
<feature type="region of interest" description="Disordered" evidence="1">
    <location>
        <begin position="1633"/>
        <end position="1686"/>
    </location>
</feature>
<dbReference type="PANTHER" id="PTHR48125:SF10">
    <property type="entry name" value="OS12G0136300 PROTEIN"/>
    <property type="match status" value="1"/>
</dbReference>
<dbReference type="Pfam" id="PF16671">
    <property type="entry name" value="ACD"/>
    <property type="match status" value="1"/>
</dbReference>
<dbReference type="Proteomes" id="UP000318380">
    <property type="component" value="Unassembled WGS sequence"/>
</dbReference>
<evidence type="ECO:0000313" key="5">
    <source>
        <dbReference type="Proteomes" id="UP000318380"/>
    </source>
</evidence>
<evidence type="ECO:0000256" key="1">
    <source>
        <dbReference type="SAM" id="MobiDB-lite"/>
    </source>
</evidence>
<feature type="compositionally biased region" description="Basic and acidic residues" evidence="1">
    <location>
        <begin position="1644"/>
        <end position="1663"/>
    </location>
</feature>
<reference evidence="4 5" key="1">
    <citation type="submission" date="2019-06" db="EMBL/GenBank/DDBJ databases">
        <title>Sequencing the genomes of 1000 actinobacteria strains.</title>
        <authorList>
            <person name="Klenk H.-P."/>
        </authorList>
    </citation>
    <scope>NUCLEOTIDE SEQUENCE [LARGE SCALE GENOMIC DNA]</scope>
    <source>
        <strain evidence="4 5">DSM 24683</strain>
    </source>
</reference>
<feature type="compositionally biased region" description="Pro residues" evidence="1">
    <location>
        <begin position="1152"/>
        <end position="1189"/>
    </location>
</feature>
<feature type="region of interest" description="Disordered" evidence="1">
    <location>
        <begin position="110"/>
        <end position="135"/>
    </location>
</feature>
<evidence type="ECO:0000256" key="2">
    <source>
        <dbReference type="SAM" id="Phobius"/>
    </source>
</evidence>
<dbReference type="GO" id="GO:0007015">
    <property type="term" value="P:actin filament organization"/>
    <property type="evidence" value="ECO:0007669"/>
    <property type="project" value="InterPro"/>
</dbReference>
<proteinExistence type="predicted"/>
<feature type="region of interest" description="Disordered" evidence="1">
    <location>
        <begin position="4102"/>
        <end position="4129"/>
    </location>
</feature>
<organism evidence="4 5">
    <name type="scientific">Kribbella amoyensis</name>
    <dbReference type="NCBI Taxonomy" id="996641"/>
    <lineage>
        <taxon>Bacteria</taxon>
        <taxon>Bacillati</taxon>
        <taxon>Actinomycetota</taxon>
        <taxon>Actinomycetes</taxon>
        <taxon>Propionibacteriales</taxon>
        <taxon>Kribbellaceae</taxon>
        <taxon>Kribbella</taxon>
    </lineage>
</organism>
<name>A0A561BPV9_9ACTN</name>
<dbReference type="EMBL" id="VIVK01000001">
    <property type="protein sequence ID" value="TWD80919.1"/>
    <property type="molecule type" value="Genomic_DNA"/>
</dbReference>
<feature type="compositionally biased region" description="Polar residues" evidence="1">
    <location>
        <begin position="779"/>
        <end position="788"/>
    </location>
</feature>
<dbReference type="RefSeq" id="WP_145805295.1">
    <property type="nucleotide sequence ID" value="NZ_VIVK01000001.1"/>
</dbReference>
<accession>A0A561BPV9</accession>
<feature type="transmembrane region" description="Helical" evidence="2">
    <location>
        <begin position="210"/>
        <end position="232"/>
    </location>
</feature>
<keyword evidence="5" id="KW-1185">Reference proteome</keyword>
<dbReference type="PANTHER" id="PTHR48125">
    <property type="entry name" value="LP07818P1"/>
    <property type="match status" value="1"/>
</dbReference>
<dbReference type="Gene3D" id="1.10.3680.20">
    <property type="entry name" value="Actin cross-linking domain"/>
    <property type="match status" value="1"/>
</dbReference>
<feature type="region of interest" description="Disordered" evidence="1">
    <location>
        <begin position="779"/>
        <end position="800"/>
    </location>
</feature>
<evidence type="ECO:0000313" key="4">
    <source>
        <dbReference type="EMBL" id="TWD80919.1"/>
    </source>
</evidence>
<keyword evidence="2" id="KW-0812">Transmembrane</keyword>
<feature type="region of interest" description="Disordered" evidence="1">
    <location>
        <begin position="1139"/>
        <end position="1206"/>
    </location>
</feature>
<feature type="domain" description="ACD" evidence="3">
    <location>
        <begin position="1211"/>
        <end position="1637"/>
    </location>
</feature>
<dbReference type="OrthoDB" id="4333945at2"/>
<evidence type="ECO:0000259" key="3">
    <source>
        <dbReference type="PROSITE" id="PS51772"/>
    </source>
</evidence>
<gene>
    <name evidence="4" type="ORF">FB561_2016</name>
</gene>
<dbReference type="InterPro" id="IPR032074">
    <property type="entry name" value="ACD_dom"/>
</dbReference>
<feature type="region of interest" description="Disordered" evidence="1">
    <location>
        <begin position="5151"/>
        <end position="5188"/>
    </location>
</feature>
<feature type="region of interest" description="Disordered" evidence="1">
    <location>
        <begin position="1"/>
        <end position="21"/>
    </location>
</feature>
<sequence>MPRPGDWDAIGLGSDPTPGDPEKIKSLADGLQKMGGKAREIIDAIEAVMNKNDDSVFVGKTAEALRGKVDGRLRGHVEDVASAFETSAQALRDWRDVVIEQQGKADAALAAGRGLSEDDPDRDTHKETAKSAGEYQSEQASTYAGKINGVSDIQLPISECEAFWEAFKWLAIILIIPALIFGGPIALIALGVNLALFIKTIVDVAKGDASFLDLFLAGLGLIAPTTKALPIFSIMKAVGSGIGAGVKGITQGIKTIFNGNFTFKGLLTGLKGLTGLGTLSITETGLFVIKNIHNFPVTAANFVNNFGKISLTGISKLTTGIAAIPPALGRGFSVVVNGIKTGLSGTWNFTKAHFGNLQWTRIFLPVAGDEIRAFKALGFTNFQSFAKALKIGVFDRGVLGKNVFGLPQVPKVSPAIQTDTGGGKTGAWHDFKAQLLKPVELVPLNFKGPSEAIGAGFRGGNLTVDLPDLIPLRNGDFGKTVTPTITTPGGLEVPANAGLQIPNVPPGVVNPAAGAGTPQIPTTALTNVTTPQAGVAIRPIDVATGATPPAVHVNNTALANIGTTNVPAPHVNNVAIGTTGVTGVPTPHVGTPEVGATHLGTTNVQTPALNNLGSLHVSNPSGSTGLTDLAGTSIRANPPTVTSHFGQQIFDGAANGFHAGQIRSIAHELFGTPNGPTFSGTHSVPSPVADRISAALDLVHNPGAVSQGVTPPPVGAVKPGADVTVNPNLAGADLKATPPVVTRVDNPGLAGSQTAPVPPTVNVQQVAVPTRAVDLDVQPTTVHTTGPNPKQDLPGNAGSQEHTPTILVGDKPLPTATAPVESLGQVGIPGHAPTPGQALETQLVPVAPKATNLVHDPGYSLAKGADIATSGIGTNTIASRAEIPLTGIPDRPAVVVKVERTAGGISNYHLYGGGPNGRMDVLAGGNIRFTDSATGTTIRFDSSGLKLDEGLRLTRADGILRPDDHVLVPGGVNGELKVTTISGDAVPGGPGVRQLDSGEIQLIDSQGISSVYTAQGKFQSQAVSSTWDNDLAARAGVFRKPGDDDLAVNAKMDEFGQVQRAQAKFDAAVDDVAIHGHRIDGPSSGPSVGDKVHLDLRAAEADLSAAKAEFAGKHGMDADGLQQQLDELTLESLKERPRLLGGMDGRSTDSVTPPPPPPLPAASHTAPPPPPPPLPAASHTAPPPPPPAPAVVNRGPAPGGSAVDRPVQVPAPAFRKEFDSASYGSESELRGFVVAMPVGTDRTFAFVKRVDTDEPVVMVTKDMNNGKYGNPADLPDVAAGGKEWRTHTVELVTYPGKVGDEAAAGVADDATDFLLDVFKGRLNTANHKPMEPVRSPDGRFELQISNNRHVLAGGAGMALDDVGSVQMPVTGQQITVGVKASDFGGGATNELRLLADNPWYKAEFRNDAALVALGNKLDDPDAVAGAYTYLKSIMTFTSQQVEKHGISIGEFPGATNRSLTDPAVKNDWGVLPRTQPKIVLESLSDGDRLATLKLLRDTPAPGDQLAWKEVKAYLLGGGEVAGHGINDAVIAGEKALLFEFRSVPDGLKHLVPQQKVPVVTVTDALADLGAGRPQAVKDINAFVRDPDQADALANWYRGEFPDKADWSTGKIVKVSTAPQKAEWLITTNPAKWEEITGTPAPPRPETDLTGRPPDLDLKGKQPEIDVNGKQPEIDVKGKQPETGSVQQTVDDVTLDPLKEQPRPARPITQSFDEAWQNDFAAKAGVFRKPGDTDAVVSVRMDDFREVQVAQARLDVALDDLAALGHRGDGPSNGPAVGLDVEAAVQRAGNELDIATATFETKHGMKVDGIQQQLDDLITESLKDRPRLLGAGSQQVVVPGGGATFSFDGTRANFSGGRAGEYDSVLTGNTLTVSTDDGLRTLTFQLNRRTGEPMLTGDDLVLSGGGSANGHRLTVDIDAGLPQTTWVPDGQGGRLGVTFSGSTGEFRVPSAHGPEFYDRAGNFLRVEPGVAGPRPAINLPTRLDGDEAGQAQWLAQVDLSRTHLAAIDQVDGVRRLMLQIREGAFTNKRFFGGFLDPDAVRSFGADRLIEAVDDFNRAADDLLGQGPIGRTKVYRGLSMDPVAAQADEFVERLPISTSSAWDFQPSTWSKSAGAPQNRVVLEIDVPPGHGKLAMSYPGGYTPGAAEAKALNQEQFEVTLSPTVLKRTGESFERDGLTVIPVKAEQIPSDQVDELILERWSGMPSAEAFGHFGKAFDQANLRKFANLSDVTATSKLSDDGLVNTITVSKPGFDGNELTITVTRNVEDDAVTVTSTADGVTSTRGPWSGDEFGSIATDLRAGTLHDNDLFVGMSKPADWHGNGSFNPRWDQDLALKATVFRRPGDTDAMVDARMEDFARLQQTDTNFQQAQRTFDLHGDRADGPASDLPVGEQVRIDLDAAKTTFKRKHDVEFDDVRGELDQLPKRAKLDGAGRSFEVPGGGVSYQVDGATVTFTGSRADSFTGSVNGREVTVSELGGTGDVVRSWTFRQGFGRPNLIGQSFHLVDGPLAGRFGAATGMAGKLDGALDDLGGGLPVKVSGDDLVVAAPGGVFKYDRSGTFQGQVTHTGDQLGRPVPPPDVTDANRWTAQAELSRTHLGEAANTKAVENLMKDVMGGSFTSKRGYEGYVNPSALADGTLVTKVRTFHSVTQDLLTKGPADHVTVYRGVSMDPAAAKATSFTERLPISTSSTMKFQDEWAKNGVLSNRVVFEIDVPPAHNKLALSYPDGYQRGADEAKAWNQDQFEVTLAPTTLVRTGPSRVENGMTVVPVRAEQIPPARYDEMITAKWSGLPAETAFDDFGRAFSADGLRKFDGMADVSVHSTLSPDGLVRTIHVSKPGVAEQMVITVTREGDSVRVTSGQLHGDLVFDKAWSKAEFAHIATDLRGGVLHNSEQFAGRIEPAAWKNAGSPQPISQVWDAENAARVDLFRRVGDTDADLTTRLDDFGRVQRAYDDYRAAGAKYDELGERVDGPSSGPSLGENALQDLRAASDRFTALKGSFDAKHGMQFDTVRAQLDDLLAASIQDRPRLVGGAPTRPEGSSVRMNPMADTTVRAHDLPGDVRVTVQGSTVISIDAPRGGQIDVQHTGSSVSVTKLTPEGSVAHSWEYRPTRRGGLVLTGESLQLNGDVLNGQWLRMTDEGFSGSLYAGTIKDLDGVHWPVKANGDTISIASPGGTLKYDRATGAFRQLDQGVTADAPTPVAAHLQDPVAAQRWADNVQLSRTHLAAAQADDTILTLMDDVTNSAFTSHRGYGGFVDLSTTNANDLISKVDEFVTTATQTAFHGPNPRVTVYRGMSLDPMAAKADEFVERLPSSTSNGLEFQRTWADNGVKGSRVVFEIDVPPQHTKLAMAYPERYRPGDGDAPAVNQAQYEVTLAPTRLIRTGENRPMGDLTVIPVRAEQLPSAQYDRLIREEWPGLGSRTAFDDFAEALSGDALRKFQGLRDVSVTSAIRPDRLENVIRVTKPGTDDRLVITVTRDVDADAVSVVARFNGERFFGGTWSGTDYARFATDLKSGLLHNSDVFAGKLAPTAWRRMPEPIGQPNARDLTAFTGRPRTGVVPGTDLRIRLADEGLSLTGTTAGFRSELTADNLVAVHRLGDDGVSSVETWLFKPFGGKLVPISDEFALVGGGLDGRSVTLSLSPGGVPKSAQVVDALGQPWPVKITDDGLIVATPDGPQVYARSGSFQTPHPTSTPLAPAALPDGFAGDAARWNNALDASRLHLTEALDKSTGVHAMIRKVQTAAFTGKRGYGGFVKDPEAMIDDTVRFHDVTQELLFKGPDRPITLYRSVDMDQATASGHQFVERLPSSTSQDLAFQVEWTRKGLPENTYVFEIDVPAGHGKLAMSYPPGYQRLDTDPPALNQAQSEVTLAPTTLVRTGDTKEVVVDGVTLKVIPVEAVQIPADKLRRFLREPWPGMPLTTAYDDLVRAFDQQAIGNWPGYKYAVVRTETSADGNLTTLTVSRPGSTDELTVTVTHDTAAGTVGVKFAGGAREITKGPWESTELGGIAAKLRSTILHDSDEFAPLPRPASWPEDVVEVQIQQLPGDVKVKVENTGLSITHELVDPNVGTKLESLPGGRFDVTEGNRTFRYDTDGTLIREVTDLDPLGAGQLGSRVTRDPDGTITWTDRSGTPTTTPHQVTIDAQGGVRIELQAPGSPRHGEYHQYSRTGQLTEQGFPVVRNGQATEYQYVVDRVAGTWSRTGGSTDHVGTGGFLHGKVEIAGTGNGNVKLLSSTAKEVQVFERRWLPDGTVLDSFRRTDTLGFGNFDRRTTWATYDSAGAMTNWGKRHHDTGGFSFSDVDHTGRTVRHYEQGLQKYDNPIAEQVGPMGKAEKEITGHVLAIRGTDNTWTWNRFDAEGGLVASGPRTWESVGDGFTDRVTIGTGTEVAQQKWGTFHGVDRARQYQEYKLENGTDGLTRSGEFEVRGTGDKPIGSGKTLANGDLVVATRVGEQRPPVWFRELVQDNNRTFDGYTAHIAKDQQYQIHRWETTGAGGNQRGIRYQAGDESFVDVDLAGNFVRFEGKLHDGSKLKVGDQVTPPETALPTLNGRPAKAWDNETSRGWRVFDDDTRSWEDFVRLPGPSRPGQDPDWVLIRKSEPGGQVREFPEPGNTNLWIQRDPHGNLVGEQHLVPGVRGNQPPRYVQATGPADGSRWTWRELDATGTPTGPGGDRLHFKGSRDESITWDNSFRDFDAAGNLVRDRRMLDEGRYVESWKSANNNWHSAEFDKFGSRTDSAITFDRRWGTGDGTWSARWSQNAKYHADFQPGTAQSVRQVRFETPQHLGDGRPVRVREYTVDANGRSDLAQWKEFDFDKIVRERALSGANYLETDKVHGQWKLWDDTGAVVGERSQNGLVFELRDGRLRLTGNEFDFRGPLTEFRGWNARIGDAQRQPWLMHSDWSFDAKTLRPGRDPLRMEANYASYSRLLTQKVLLTVGTEFVLDYAAGLIILAIIAEAQNKPFTGTDALKALMSAAVGTTLRTVAGTALTETKLGGSLRELKSTMGNLDGGKLVTNRPTNNNATWGVEWAGNAGVTKWRAGTFDYGLGMLLLPLTGLVTGSMNAAIFGVTGPDGKPVQLSGWEALAEGGMSMATGYAVANSLGMVRTIGMGFSAGRYFQKGGVADLAAGFGLKLFEKGMALGLLGPALRASMNPPWSRPLELPPSVTVPPLETTNSGLVLPPGAQPPAASGPGDGERS</sequence>
<dbReference type="PROSITE" id="PS51772">
    <property type="entry name" value="ACD"/>
    <property type="match status" value="1"/>
</dbReference>